<dbReference type="SMART" id="SM00881">
    <property type="entry name" value="CoA_binding"/>
    <property type="match status" value="1"/>
</dbReference>
<dbReference type="PANTHER" id="PTHR33303">
    <property type="entry name" value="CYTOPLASMIC PROTEIN-RELATED"/>
    <property type="match status" value="1"/>
</dbReference>
<dbReference type="PANTHER" id="PTHR33303:SF2">
    <property type="entry name" value="COA-BINDING DOMAIN-CONTAINING PROTEIN"/>
    <property type="match status" value="1"/>
</dbReference>
<feature type="domain" description="CoA-binding" evidence="1">
    <location>
        <begin position="12"/>
        <end position="113"/>
    </location>
</feature>
<proteinExistence type="predicted"/>
<dbReference type="InterPro" id="IPR036291">
    <property type="entry name" value="NAD(P)-bd_dom_sf"/>
</dbReference>
<reference evidence="2" key="1">
    <citation type="submission" date="2016-09" db="EMBL/GenBank/DDBJ databases">
        <authorList>
            <person name="Capua I."/>
            <person name="De Benedictis P."/>
            <person name="Joannis T."/>
            <person name="Lombin L.H."/>
            <person name="Cattoli G."/>
        </authorList>
    </citation>
    <scope>NUCLEOTIDE SEQUENCE</scope>
    <source>
        <strain evidence="2">B9</strain>
    </source>
</reference>
<dbReference type="RefSeq" id="WP_340520671.1">
    <property type="nucleotide sequence ID" value="NZ_FMSH01000042.1"/>
</dbReference>
<dbReference type="InterPro" id="IPR003781">
    <property type="entry name" value="CoA-bd"/>
</dbReference>
<evidence type="ECO:0000313" key="2">
    <source>
        <dbReference type="EMBL" id="SCU73888.1"/>
    </source>
</evidence>
<dbReference type="Pfam" id="PF13380">
    <property type="entry name" value="CoA_binding_2"/>
    <property type="match status" value="1"/>
</dbReference>
<protein>
    <recommendedName>
        <fullName evidence="1">CoA-binding domain-containing protein</fullName>
    </recommendedName>
</protein>
<organism evidence="2">
    <name type="scientific">Cupriavidus necator</name>
    <name type="common">Alcaligenes eutrophus</name>
    <name type="synonym">Ralstonia eutropha</name>
    <dbReference type="NCBI Taxonomy" id="106590"/>
    <lineage>
        <taxon>Bacteria</taxon>
        <taxon>Pseudomonadati</taxon>
        <taxon>Pseudomonadota</taxon>
        <taxon>Betaproteobacteria</taxon>
        <taxon>Burkholderiales</taxon>
        <taxon>Burkholderiaceae</taxon>
        <taxon>Cupriavidus</taxon>
    </lineage>
</organism>
<dbReference type="Gene3D" id="3.40.50.720">
    <property type="entry name" value="NAD(P)-binding Rossmann-like Domain"/>
    <property type="match status" value="1"/>
</dbReference>
<sequence>MHPEMQQAKQAMLAMKTVAVVGLSDRPERPSHEVAEFLQDHGFRIVPVNPRHAGERILGETCHATLREAADAAAAAGSPIAWVDIFRRAEETPGVVDEAIAIGAQGVWLQLGIVNDQAVRRAADAGLLAVQDCCSKVELTRQPGLD</sequence>
<name>A0A1K0I9C8_CUPNE</name>
<accession>A0A1K0I9C8</accession>
<dbReference type="EMBL" id="FMSH01000042">
    <property type="protein sequence ID" value="SCU73888.1"/>
    <property type="molecule type" value="Genomic_DNA"/>
</dbReference>
<gene>
    <name evidence="2" type="ORF">CNECB9_1360021</name>
</gene>
<evidence type="ECO:0000259" key="1">
    <source>
        <dbReference type="SMART" id="SM00881"/>
    </source>
</evidence>
<dbReference type="AlphaFoldDB" id="A0A1K0I9C8"/>
<dbReference type="SUPFAM" id="SSF51735">
    <property type="entry name" value="NAD(P)-binding Rossmann-fold domains"/>
    <property type="match status" value="1"/>
</dbReference>